<gene>
    <name evidence="2" type="ORF">g.2894</name>
</gene>
<protein>
    <submittedName>
        <fullName evidence="2">Uncharacterized protein</fullName>
    </submittedName>
</protein>
<keyword evidence="1" id="KW-0732">Signal</keyword>
<reference evidence="2" key="1">
    <citation type="submission" date="2015-12" db="EMBL/GenBank/DDBJ databases">
        <title>De novo transcriptome assembly of four potential Pierce s Disease insect vectors from Arizona vineyards.</title>
        <authorList>
            <person name="Tassone E.E."/>
        </authorList>
    </citation>
    <scope>NUCLEOTIDE SEQUENCE</scope>
</reference>
<dbReference type="EMBL" id="GEDC01007064">
    <property type="protein sequence ID" value="JAS30234.1"/>
    <property type="molecule type" value="Transcribed_RNA"/>
</dbReference>
<sequence length="324" mass="38414">MGFSTKNMYFVLIVCCMELVTLSKSNRFGNANFYRQGIGQFAGRRRNSNMAYRRNVHVYRNNSFGISRGLYNINATIPRLYTDRKKIQKERFYRSQQAAVDYLKSRNGTIITEVFTDFFSCFTGERDIFIPRLRRKPFIVIESMYRHERRKVMRMVCNSIEGARCISPPHYNMRDILKKLAYMKLYYIHKAAKFLGLYAFAHLVKSFIVTGHPVVSGSYFTDLIANKINRIYYPKVPPSYQVKYLQPDDLMKPDVIFYLDYMTQRNMIRRKLPRFLQIYLRFKKIGPLKVIRRDISDRNGTVDAIRKILLRHVDKDFNIVSPIT</sequence>
<organism evidence="2">
    <name type="scientific">Clastoptera arizonana</name>
    <name type="common">Arizona spittle bug</name>
    <dbReference type="NCBI Taxonomy" id="38151"/>
    <lineage>
        <taxon>Eukaryota</taxon>
        <taxon>Metazoa</taxon>
        <taxon>Ecdysozoa</taxon>
        <taxon>Arthropoda</taxon>
        <taxon>Hexapoda</taxon>
        <taxon>Insecta</taxon>
        <taxon>Pterygota</taxon>
        <taxon>Neoptera</taxon>
        <taxon>Paraneoptera</taxon>
        <taxon>Hemiptera</taxon>
        <taxon>Auchenorrhyncha</taxon>
        <taxon>Cercopoidea</taxon>
        <taxon>Clastopteridae</taxon>
        <taxon>Clastoptera</taxon>
    </lineage>
</organism>
<evidence type="ECO:0000313" key="2">
    <source>
        <dbReference type="EMBL" id="JAS30234.1"/>
    </source>
</evidence>
<accession>A0A1B6DX25</accession>
<feature type="chain" id="PRO_5008581609" evidence="1">
    <location>
        <begin position="24"/>
        <end position="324"/>
    </location>
</feature>
<dbReference type="AlphaFoldDB" id="A0A1B6DX25"/>
<proteinExistence type="predicted"/>
<evidence type="ECO:0000256" key="1">
    <source>
        <dbReference type="SAM" id="SignalP"/>
    </source>
</evidence>
<name>A0A1B6DX25_9HEMI</name>
<feature type="signal peptide" evidence="1">
    <location>
        <begin position="1"/>
        <end position="23"/>
    </location>
</feature>